<comment type="function">
    <text evidence="1">Catalyzes the reversible adenylation of nicotinate mononucleotide (NaMN) to nicotinic acid adenine dinucleotide (NaAD).</text>
</comment>
<dbReference type="InterPro" id="IPR005248">
    <property type="entry name" value="NadD/NMNAT"/>
</dbReference>
<dbReference type="PANTHER" id="PTHR39321:SF3">
    <property type="entry name" value="PHOSPHOPANTETHEINE ADENYLYLTRANSFERASE"/>
    <property type="match status" value="1"/>
</dbReference>
<evidence type="ECO:0000256" key="7">
    <source>
        <dbReference type="ARBA" id="ARBA00022741"/>
    </source>
</evidence>
<dbReference type="Gene3D" id="1.10.3210.10">
    <property type="entry name" value="Hypothetical protein af1432"/>
    <property type="match status" value="1"/>
</dbReference>
<dbReference type="InterPro" id="IPR004821">
    <property type="entry name" value="Cyt_trans-like"/>
</dbReference>
<evidence type="ECO:0000313" key="14">
    <source>
        <dbReference type="Proteomes" id="UP001198182"/>
    </source>
</evidence>
<dbReference type="InterPro" id="IPR014729">
    <property type="entry name" value="Rossmann-like_a/b/a_fold"/>
</dbReference>
<dbReference type="InterPro" id="IPR016024">
    <property type="entry name" value="ARM-type_fold"/>
</dbReference>
<feature type="domain" description="Cytidyltransferase-like" evidence="12">
    <location>
        <begin position="918"/>
        <end position="1083"/>
    </location>
</feature>
<evidence type="ECO:0000256" key="5">
    <source>
        <dbReference type="ARBA" id="ARBA00022679"/>
    </source>
</evidence>
<keyword evidence="11" id="KW-0175">Coiled coil</keyword>
<keyword evidence="8" id="KW-0067">ATP-binding</keyword>
<dbReference type="GO" id="GO:0004515">
    <property type="term" value="F:nicotinate-nucleotide adenylyltransferase activity"/>
    <property type="evidence" value="ECO:0007669"/>
    <property type="project" value="UniProtKB-EC"/>
</dbReference>
<dbReference type="EC" id="2.7.7.18" evidence="3"/>
<accession>A0AAE3EAX5</accession>
<evidence type="ECO:0000256" key="4">
    <source>
        <dbReference type="ARBA" id="ARBA00022642"/>
    </source>
</evidence>
<dbReference type="Gene3D" id="3.40.50.620">
    <property type="entry name" value="HUPs"/>
    <property type="match status" value="1"/>
</dbReference>
<feature type="coiled-coil region" evidence="11">
    <location>
        <begin position="1556"/>
        <end position="1583"/>
    </location>
</feature>
<evidence type="ECO:0000256" key="3">
    <source>
        <dbReference type="ARBA" id="ARBA00012389"/>
    </source>
</evidence>
<comment type="caution">
    <text evidence="13">The sequence shown here is derived from an EMBL/GenBank/DDBJ whole genome shotgun (WGS) entry which is preliminary data.</text>
</comment>
<name>A0AAE3EAX5_9FIRM</name>
<dbReference type="Pfam" id="PF01467">
    <property type="entry name" value="CTP_transf_like"/>
    <property type="match status" value="1"/>
</dbReference>
<protein>
    <recommendedName>
        <fullName evidence="3">nicotinate-nucleotide adenylyltransferase</fullName>
        <ecNumber evidence="3">2.7.7.18</ecNumber>
    </recommendedName>
</protein>
<dbReference type="SUPFAM" id="SSF109604">
    <property type="entry name" value="HD-domain/PDEase-like"/>
    <property type="match status" value="1"/>
</dbReference>
<proteinExistence type="predicted"/>
<dbReference type="RefSeq" id="WP_308453786.1">
    <property type="nucleotide sequence ID" value="NZ_JAJEQR010000025.1"/>
</dbReference>
<dbReference type="Proteomes" id="UP001198182">
    <property type="component" value="Unassembled WGS sequence"/>
</dbReference>
<evidence type="ECO:0000256" key="6">
    <source>
        <dbReference type="ARBA" id="ARBA00022695"/>
    </source>
</evidence>
<dbReference type="GO" id="GO:0009435">
    <property type="term" value="P:NAD+ biosynthetic process"/>
    <property type="evidence" value="ECO:0007669"/>
    <property type="project" value="InterPro"/>
</dbReference>
<keyword evidence="9" id="KW-0520">NAD</keyword>
<gene>
    <name evidence="13" type="ORF">LKD81_09710</name>
</gene>
<comment type="catalytic activity">
    <reaction evidence="10">
        <text>nicotinate beta-D-ribonucleotide + ATP + H(+) = deamido-NAD(+) + diphosphate</text>
        <dbReference type="Rhea" id="RHEA:22860"/>
        <dbReference type="ChEBI" id="CHEBI:15378"/>
        <dbReference type="ChEBI" id="CHEBI:30616"/>
        <dbReference type="ChEBI" id="CHEBI:33019"/>
        <dbReference type="ChEBI" id="CHEBI:57502"/>
        <dbReference type="ChEBI" id="CHEBI:58437"/>
        <dbReference type="EC" id="2.7.7.18"/>
    </reaction>
</comment>
<evidence type="ECO:0000259" key="12">
    <source>
        <dbReference type="Pfam" id="PF01467"/>
    </source>
</evidence>
<evidence type="ECO:0000313" key="13">
    <source>
        <dbReference type="EMBL" id="MCC2231267.1"/>
    </source>
</evidence>
<evidence type="ECO:0000256" key="9">
    <source>
        <dbReference type="ARBA" id="ARBA00023027"/>
    </source>
</evidence>
<reference evidence="13" key="1">
    <citation type="submission" date="2021-10" db="EMBL/GenBank/DDBJ databases">
        <title>Anaerobic single-cell dispensing facilitates the cultivation of human gut bacteria.</title>
        <authorList>
            <person name="Afrizal A."/>
        </authorList>
    </citation>
    <scope>NUCLEOTIDE SEQUENCE</scope>
    <source>
        <strain evidence="13">CLA-AA-H215</strain>
    </source>
</reference>
<evidence type="ECO:0000256" key="8">
    <source>
        <dbReference type="ARBA" id="ARBA00022840"/>
    </source>
</evidence>
<organism evidence="13 14">
    <name type="scientific">Hominifimenecus microfluidus</name>
    <dbReference type="NCBI Taxonomy" id="2885348"/>
    <lineage>
        <taxon>Bacteria</taxon>
        <taxon>Bacillati</taxon>
        <taxon>Bacillota</taxon>
        <taxon>Clostridia</taxon>
        <taxon>Lachnospirales</taxon>
        <taxon>Lachnospiraceae</taxon>
        <taxon>Hominifimenecus</taxon>
    </lineage>
</organism>
<dbReference type="PANTHER" id="PTHR39321">
    <property type="entry name" value="NICOTINATE-NUCLEOTIDE ADENYLYLTRANSFERASE-RELATED"/>
    <property type="match status" value="1"/>
</dbReference>
<keyword evidence="4" id="KW-0662">Pyridine nucleotide biosynthesis</keyword>
<keyword evidence="6" id="KW-0548">Nucleotidyltransferase</keyword>
<dbReference type="SUPFAM" id="SSF52374">
    <property type="entry name" value="Nucleotidylyl transferase"/>
    <property type="match status" value="1"/>
</dbReference>
<evidence type="ECO:0000256" key="2">
    <source>
        <dbReference type="ARBA" id="ARBA00005019"/>
    </source>
</evidence>
<keyword evidence="5" id="KW-0808">Transferase</keyword>
<dbReference type="SUPFAM" id="SSF48371">
    <property type="entry name" value="ARM repeat"/>
    <property type="match status" value="1"/>
</dbReference>
<evidence type="ECO:0000256" key="11">
    <source>
        <dbReference type="SAM" id="Coils"/>
    </source>
</evidence>
<evidence type="ECO:0000256" key="1">
    <source>
        <dbReference type="ARBA" id="ARBA00002324"/>
    </source>
</evidence>
<keyword evidence="14" id="KW-1185">Reference proteome</keyword>
<dbReference type="EMBL" id="JAJEQR010000025">
    <property type="protein sequence ID" value="MCC2231267.1"/>
    <property type="molecule type" value="Genomic_DNA"/>
</dbReference>
<dbReference type="GO" id="GO:0005524">
    <property type="term" value="F:ATP binding"/>
    <property type="evidence" value="ECO:0007669"/>
    <property type="project" value="UniProtKB-KW"/>
</dbReference>
<sequence>MDNTWTREWELRLEEQMTGREFLTAMGWKKKDLILILRQAAFRRGLQALMRKNRFTCRDILSLAQATMSILSPEPEQGWLLFSYEYGKHTFYPENFPDVARPEYEKGYRFFMEFLHAMLDIEEQAKGFLPTMYFSFAGEDELKNSGIRQEYRIFREFCRKNYLVEFMRLGTEVTPFNTLGHIAGVHHIAMSMARQLSAMGVQVDLPLMSGAAIGHDIGKFGCKESEARRVPYLHYYCTDQCLKRNHMPLIAHIAANHSTWDLELENLSVESLLLIYADFRVKSVRGQDKAERICFYSLAESFQVILNKLDNVDAAKQERYRRVYEKLADFEHYMVSLGVRTDSPDARPKRLSEKDSALLCGEAVVEAYKNSAIDHNIRLMHILNYESTFGNILESARSEKDWKNTRSYLNILEEYNTYMNQKQKLLSISFLYELLMHHEGDIRQKAATLMGHMIIGYDTEYRKEIPEGRMAFVQESSSLELFRKNVERILVPDHKITEKHREWLGYMLEYLINSVFTSCKPTKRKNYMDALMEFYKGETRDSFTRFIMMIALLKLPLAECGKANYATLMYFLEECAKDEPLQNRIALLRVILFCLKSFPENSTIRESCRELFGRTEDQPVISIRFLRHEVRTLLGDEPEDLEWLKAFQSSAQIIASCFLDNLKTGIHWISKQVNVEFLQYMMDIGINNQPVHTMMHLANLLTVSECGDVRRQAGQTLLLFAGRLSADQRNEVAVELLKGLELGENEFAKYIPEYLGPLILLQEPREADEFLESLESMFLHANDQTAGVILDTVGVMIENYPAYRENSAESVEAYEARKEHMLGFLLRGLAVYHEAIAQEAFYVVGEHIFASKKLSLEEKYRIFFYMGKKMFHIVRNQAERPLTFLIHAAALNHIYRFIADYSFENGAFGLSDGGRAAFFPGTFDPFSLSHRGIVEEIRRHGFEVYLAIDEFSWSKKTQPRLVRRKIAAMSVADDAGVFLFPDDVPVNIANPGDLKRLRALFPTKEVFIVVGNDVITHASAYRKSPVADSIHTFPHIIFRRNSEASEQEKEGSETAASTTIRGEILQLSLPVQLEDISSTRIRENIDCNRDISNLMDPIAQNYIYSRNLYLREPQYKPVIDAETLRFEAIPAGAVTEEQIEQLGETLFKDRRGREQILESLRLPETELVLIWGDQKQPIPSACAVFRHLPLNSLMAEFGNFSFATKIRKQIIGKVMLLNGLYVSSERIAAGMAQLLLTETLAYALAEEYTCCIYHGLPDREGRWERRGLIEELLKRQGFLRIEEEGRDDLVMAVDMHMPTTLTKNLSMVIKAPFNTNPQILRTLESAHRRLQAALTQLRPGHLVLSFDSNIMHRRLVEKITKENGVPSHVVIPRTLGEKMCVPFGKMLRGSVVPNTVTKTVHTERVFHTDMSGFSVEEFPGYSPLRTQIRTIKSFDRSAVLVDDLLHKGYRLRNVYHFFEEEEVPVSKLMLGLLTGWGKDLAESLGIPVDSVYFLPNLHSWYVESTMYPFIGGDSVRGGTRTRGLITSVNLILPYVSPAFLIKESMEVAYHVSMVCLENARDILQALEREYQKAYEKNLTLDRLSEVIYSPTCPDKGDFMRYDVNLPASLYIENDIQRLLRLKNIAVYAGSDRR</sequence>
<evidence type="ECO:0000256" key="10">
    <source>
        <dbReference type="ARBA" id="ARBA00048721"/>
    </source>
</evidence>
<keyword evidence="7" id="KW-0547">Nucleotide-binding</keyword>
<comment type="pathway">
    <text evidence="2">Cofactor biosynthesis; NAD(+) biosynthesis; deamido-NAD(+) from nicotinate D-ribonucleotide: step 1/1.</text>
</comment>